<gene>
    <name evidence="2" type="ORF">rCG_30189</name>
</gene>
<evidence type="ECO:0000256" key="1">
    <source>
        <dbReference type="SAM" id="MobiDB-lite"/>
    </source>
</evidence>
<evidence type="ECO:0000313" key="2">
    <source>
        <dbReference type="EMBL" id="EDM01429.1"/>
    </source>
</evidence>
<name>A6IN10_RAT</name>
<evidence type="ECO:0000313" key="3">
    <source>
        <dbReference type="Proteomes" id="UP000234681"/>
    </source>
</evidence>
<feature type="region of interest" description="Disordered" evidence="1">
    <location>
        <begin position="1"/>
        <end position="42"/>
    </location>
</feature>
<feature type="non-terminal residue" evidence="2">
    <location>
        <position position="67"/>
    </location>
</feature>
<dbReference type="EMBL" id="CH473964">
    <property type="protein sequence ID" value="EDM01429.1"/>
    <property type="molecule type" value="Genomic_DNA"/>
</dbReference>
<dbReference type="AlphaFoldDB" id="A6IN10"/>
<accession>A6IN10</accession>
<dbReference type="Proteomes" id="UP000234681">
    <property type="component" value="Chromosome 4"/>
</dbReference>
<reference evidence="2 3" key="1">
    <citation type="submission" date="2005-09" db="EMBL/GenBank/DDBJ databases">
        <authorList>
            <person name="Mural R.J."/>
            <person name="Li P.W."/>
            <person name="Adams M.D."/>
            <person name="Amanatides P.G."/>
            <person name="Baden-Tillson H."/>
            <person name="Barnstead M."/>
            <person name="Chin S.H."/>
            <person name="Dew I."/>
            <person name="Evans C.A."/>
            <person name="Ferriera S."/>
            <person name="Flanigan M."/>
            <person name="Fosler C."/>
            <person name="Glodek A."/>
            <person name="Gu Z."/>
            <person name="Holt R.A."/>
            <person name="Jennings D."/>
            <person name="Kraft C.L."/>
            <person name="Lu F."/>
            <person name="Nguyen T."/>
            <person name="Nusskern D.R."/>
            <person name="Pfannkoch C.M."/>
            <person name="Sitter C."/>
            <person name="Sutton G.G."/>
            <person name="Venter J.C."/>
            <person name="Wang Z."/>
            <person name="Woodage T."/>
            <person name="Zheng X.H."/>
            <person name="Zhong F."/>
        </authorList>
    </citation>
    <scope>NUCLEOTIDE SEQUENCE [LARGE SCALE GENOMIC DNA]</scope>
    <source>
        <strain>BN</strain>
        <strain evidence="3">Sprague-Dawley</strain>
    </source>
</reference>
<organism evidence="2 3">
    <name type="scientific">Rattus norvegicus</name>
    <name type="common">Rat</name>
    <dbReference type="NCBI Taxonomy" id="10116"/>
    <lineage>
        <taxon>Eukaryota</taxon>
        <taxon>Metazoa</taxon>
        <taxon>Chordata</taxon>
        <taxon>Craniata</taxon>
        <taxon>Vertebrata</taxon>
        <taxon>Euteleostomi</taxon>
        <taxon>Mammalia</taxon>
        <taxon>Eutheria</taxon>
        <taxon>Euarchontoglires</taxon>
        <taxon>Glires</taxon>
        <taxon>Rodentia</taxon>
        <taxon>Myomorpha</taxon>
        <taxon>Muroidea</taxon>
        <taxon>Muridae</taxon>
        <taxon>Murinae</taxon>
        <taxon>Rattus</taxon>
    </lineage>
</organism>
<protein>
    <submittedName>
        <fullName evidence="2">RCG30189, isoform CRA_b</fullName>
    </submittedName>
</protein>
<proteinExistence type="predicted"/>
<feature type="compositionally biased region" description="Acidic residues" evidence="1">
    <location>
        <begin position="1"/>
        <end position="11"/>
    </location>
</feature>
<sequence>MPSEPSGEEQQEPPRGGEASPRAFRSLSVAGVSEKGEGLSSSTFQNCHARDLWWTKGLVVLPHASGN</sequence>